<dbReference type="EMBL" id="BSDY01000001">
    <property type="protein sequence ID" value="GLI54774.1"/>
    <property type="molecule type" value="Genomic_DNA"/>
</dbReference>
<comment type="caution">
    <text evidence="3">The sequence shown here is derived from an EMBL/GenBank/DDBJ whole genome shotgun (WGS) entry which is preliminary data.</text>
</comment>
<name>A0A9W6GGD8_9FUSO</name>
<dbReference type="RefSeq" id="WP_281832788.1">
    <property type="nucleotide sequence ID" value="NZ_BSDY01000001.1"/>
</dbReference>
<protein>
    <submittedName>
        <fullName evidence="3">Uncharacterized protein</fullName>
    </submittedName>
</protein>
<evidence type="ECO:0000313" key="3">
    <source>
        <dbReference type="EMBL" id="GLI54774.1"/>
    </source>
</evidence>
<organism evidence="3 4">
    <name type="scientific">Propionigenium maris DSM 9537</name>
    <dbReference type="NCBI Taxonomy" id="1123000"/>
    <lineage>
        <taxon>Bacteria</taxon>
        <taxon>Fusobacteriati</taxon>
        <taxon>Fusobacteriota</taxon>
        <taxon>Fusobacteriia</taxon>
        <taxon>Fusobacteriales</taxon>
        <taxon>Fusobacteriaceae</taxon>
        <taxon>Propionigenium</taxon>
    </lineage>
</organism>
<accession>A0A9W6GGD8</accession>
<sequence>MKKMMIGIMTLAVGASLFAAGPNFVDKNGDKVCDNYVSRGNKTAYEAGAEGAGQYRNTQTRMAQGQKTGHHRFREEAPGQGRNRK</sequence>
<reference evidence="3" key="1">
    <citation type="submission" date="2022-12" db="EMBL/GenBank/DDBJ databases">
        <title>Reference genome sequencing for broad-spectrum identification of bacterial and archaeal isolates by mass spectrometry.</title>
        <authorList>
            <person name="Sekiguchi Y."/>
            <person name="Tourlousse D.M."/>
        </authorList>
    </citation>
    <scope>NUCLEOTIDE SEQUENCE</scope>
    <source>
        <strain evidence="3">10succ1</strain>
    </source>
</reference>
<proteinExistence type="predicted"/>
<feature type="signal peptide" evidence="2">
    <location>
        <begin position="1"/>
        <end position="19"/>
    </location>
</feature>
<evidence type="ECO:0000313" key="4">
    <source>
        <dbReference type="Proteomes" id="UP001144471"/>
    </source>
</evidence>
<keyword evidence="4" id="KW-1185">Reference proteome</keyword>
<evidence type="ECO:0000256" key="1">
    <source>
        <dbReference type="SAM" id="MobiDB-lite"/>
    </source>
</evidence>
<gene>
    <name evidence="3" type="ORF">PM10SUCC1_02890</name>
</gene>
<feature type="chain" id="PRO_5040870611" evidence="2">
    <location>
        <begin position="20"/>
        <end position="85"/>
    </location>
</feature>
<keyword evidence="2" id="KW-0732">Signal</keyword>
<evidence type="ECO:0000256" key="2">
    <source>
        <dbReference type="SAM" id="SignalP"/>
    </source>
</evidence>
<feature type="region of interest" description="Disordered" evidence="1">
    <location>
        <begin position="62"/>
        <end position="85"/>
    </location>
</feature>
<dbReference type="AlphaFoldDB" id="A0A9W6GGD8"/>
<dbReference type="Proteomes" id="UP001144471">
    <property type="component" value="Unassembled WGS sequence"/>
</dbReference>